<keyword evidence="13" id="KW-1185">Reference proteome</keyword>
<dbReference type="GO" id="GO:0008198">
    <property type="term" value="F:ferrous iron binding"/>
    <property type="evidence" value="ECO:0007669"/>
    <property type="project" value="TreeGrafter"/>
</dbReference>
<comment type="function">
    <text evidence="6">Stores iron in a soluble, non-toxic, readily available form. Important for iron homeostasis. Iron is taken up in the ferrous form and deposited as ferric hydroxides after oxidation. Also plays a role in delivery of iron to cells. Mediates iron uptake in capsule cells of the developing kidney. Delivery to lysosomes by the cargo receptor NCOA4 for autophagic degradation and release or iron.</text>
</comment>
<dbReference type="InterPro" id="IPR008331">
    <property type="entry name" value="Ferritin_DPS_dom"/>
</dbReference>
<evidence type="ECO:0000256" key="3">
    <source>
        <dbReference type="ARBA" id="ARBA00022723"/>
    </source>
</evidence>
<dbReference type="GO" id="GO:0044754">
    <property type="term" value="C:autolysosome"/>
    <property type="evidence" value="ECO:0007669"/>
    <property type="project" value="UniProtKB-SubCell"/>
</dbReference>
<protein>
    <recommendedName>
        <fullName evidence="9">Ferritin</fullName>
    </recommendedName>
</protein>
<keyword evidence="2 9" id="KW-0409">Iron storage</keyword>
<feature type="binding site" evidence="8">
    <location>
        <position position="70"/>
    </location>
    <ligand>
        <name>Fe cation</name>
        <dbReference type="ChEBI" id="CHEBI:24875"/>
        <label>1</label>
    </ligand>
</feature>
<dbReference type="PANTHER" id="PTHR11431:SF47">
    <property type="entry name" value="FERRITIN LIGHT CHAIN"/>
    <property type="match status" value="1"/>
</dbReference>
<evidence type="ECO:0000256" key="10">
    <source>
        <dbReference type="SAM" id="MobiDB-lite"/>
    </source>
</evidence>
<feature type="domain" description="Ferritin-like diiron" evidence="11">
    <location>
        <begin position="1"/>
        <end position="88"/>
    </location>
</feature>
<evidence type="ECO:0000313" key="13">
    <source>
        <dbReference type="Proteomes" id="UP000299084"/>
    </source>
</evidence>
<dbReference type="PROSITE" id="PS50905">
    <property type="entry name" value="FERRITIN_LIKE"/>
    <property type="match status" value="1"/>
</dbReference>
<dbReference type="AlphaFoldDB" id="A0A5N4DR13"/>
<feature type="region of interest" description="Disordered" evidence="10">
    <location>
        <begin position="1"/>
        <end position="23"/>
    </location>
</feature>
<dbReference type="GO" id="GO:0006879">
    <property type="term" value="P:intracellular iron ion homeostasis"/>
    <property type="evidence" value="ECO:0007669"/>
    <property type="project" value="UniProtKB-KW"/>
</dbReference>
<evidence type="ECO:0000256" key="9">
    <source>
        <dbReference type="RuleBase" id="RU361145"/>
    </source>
</evidence>
<dbReference type="PANTHER" id="PTHR11431">
    <property type="entry name" value="FERRITIN"/>
    <property type="match status" value="1"/>
</dbReference>
<dbReference type="InterPro" id="IPR001519">
    <property type="entry name" value="Ferritin"/>
</dbReference>
<dbReference type="GO" id="GO:0008199">
    <property type="term" value="F:ferric iron binding"/>
    <property type="evidence" value="ECO:0007669"/>
    <property type="project" value="InterPro"/>
</dbReference>
<dbReference type="Pfam" id="PF00210">
    <property type="entry name" value="Ferritin"/>
    <property type="match status" value="1"/>
</dbReference>
<name>A0A5N4DR13_CAMDR</name>
<comment type="similarity">
    <text evidence="1 9">Belongs to the ferritin family.</text>
</comment>
<keyword evidence="4 8" id="KW-0408">Iron</keyword>
<evidence type="ECO:0000256" key="2">
    <source>
        <dbReference type="ARBA" id="ARBA00022434"/>
    </source>
</evidence>
<dbReference type="SUPFAM" id="SSF47240">
    <property type="entry name" value="Ferritin-like"/>
    <property type="match status" value="1"/>
</dbReference>
<proteinExistence type="inferred from homology"/>
<organism evidence="12 13">
    <name type="scientific">Camelus dromedarius</name>
    <name type="common">Dromedary</name>
    <name type="synonym">Arabian camel</name>
    <dbReference type="NCBI Taxonomy" id="9838"/>
    <lineage>
        <taxon>Eukaryota</taxon>
        <taxon>Metazoa</taxon>
        <taxon>Chordata</taxon>
        <taxon>Craniata</taxon>
        <taxon>Vertebrata</taxon>
        <taxon>Euteleostomi</taxon>
        <taxon>Mammalia</taxon>
        <taxon>Eutheria</taxon>
        <taxon>Laurasiatheria</taxon>
        <taxon>Artiodactyla</taxon>
        <taxon>Tylopoda</taxon>
        <taxon>Camelidae</taxon>
        <taxon>Camelus</taxon>
    </lineage>
</organism>
<dbReference type="InterPro" id="IPR009040">
    <property type="entry name" value="Ferritin-like_diiron"/>
</dbReference>
<evidence type="ECO:0000256" key="8">
    <source>
        <dbReference type="PIRSR" id="PIRSR601519-1"/>
    </source>
</evidence>
<evidence type="ECO:0000259" key="11">
    <source>
        <dbReference type="PROSITE" id="PS50905"/>
    </source>
</evidence>
<comment type="caution">
    <text evidence="12">The sequence shown here is derived from an EMBL/GenBank/DDBJ whole genome shotgun (WGS) entry which is preliminary data.</text>
</comment>
<dbReference type="Gene3D" id="1.20.1260.10">
    <property type="match status" value="1"/>
</dbReference>
<evidence type="ECO:0000256" key="4">
    <source>
        <dbReference type="ARBA" id="ARBA00023004"/>
    </source>
</evidence>
<reference evidence="12 13" key="1">
    <citation type="journal article" date="2019" name="Mol. Ecol. Resour.">
        <title>Improving Illumina assemblies with Hi-C and long reads: an example with the North African dromedary.</title>
        <authorList>
            <person name="Elbers J.P."/>
            <person name="Rogers M.F."/>
            <person name="Perelman P.L."/>
            <person name="Proskuryakova A.A."/>
            <person name="Serdyukova N.A."/>
            <person name="Johnson W.E."/>
            <person name="Horin P."/>
            <person name="Corander J."/>
            <person name="Murphy D."/>
            <person name="Burger P.A."/>
        </authorList>
    </citation>
    <scope>NUCLEOTIDE SEQUENCE [LARGE SCALE GENOMIC DNA]</scope>
    <source>
        <strain evidence="12">Drom800</strain>
        <tissue evidence="12">Blood</tissue>
    </source>
</reference>
<comment type="subunit">
    <text evidence="7">Oligomer of 24 subunits. There are two types of subunits: L (light) chain and H (heavy) chain. The major chain can be light or heavy, depending on the species and tissue type. The functional molecule forms a roughly spherical shell with a diameter of 12 nm and contains a central cavity into which the insoluble mineral iron core is deposited. Interacts with NCOA4.</text>
</comment>
<evidence type="ECO:0000256" key="1">
    <source>
        <dbReference type="ARBA" id="ARBA00007513"/>
    </source>
</evidence>
<evidence type="ECO:0000256" key="6">
    <source>
        <dbReference type="ARBA" id="ARBA00045578"/>
    </source>
</evidence>
<evidence type="ECO:0000256" key="7">
    <source>
        <dbReference type="ARBA" id="ARBA00047045"/>
    </source>
</evidence>
<dbReference type="InterPro" id="IPR009078">
    <property type="entry name" value="Ferritin-like_SF"/>
</dbReference>
<feature type="binding site" evidence="8">
    <location>
        <position position="36"/>
    </location>
    <ligand>
        <name>Fe cation</name>
        <dbReference type="ChEBI" id="CHEBI:24875"/>
        <label>1</label>
    </ligand>
</feature>
<keyword evidence="3 8" id="KW-0479">Metal-binding</keyword>
<dbReference type="EMBL" id="JWIN03000009">
    <property type="protein sequence ID" value="KAB1273582.1"/>
    <property type="molecule type" value="Genomic_DNA"/>
</dbReference>
<accession>A0A5N4DR13</accession>
<dbReference type="GO" id="GO:0006826">
    <property type="term" value="P:iron ion transport"/>
    <property type="evidence" value="ECO:0007669"/>
    <property type="project" value="InterPro"/>
</dbReference>
<dbReference type="Proteomes" id="UP000299084">
    <property type="component" value="Unassembled WGS sequence"/>
</dbReference>
<gene>
    <name evidence="12" type="ORF">Cadr_000011457</name>
</gene>
<evidence type="ECO:0000256" key="5">
    <source>
        <dbReference type="ARBA" id="ARBA00044942"/>
    </source>
</evidence>
<evidence type="ECO:0000313" key="12">
    <source>
        <dbReference type="EMBL" id="KAB1273582.1"/>
    </source>
</evidence>
<sequence length="99" mass="10999">MQTQHIGRALFQDVQKPSRGEWGKNQDAREAAIVLEKNLNRALLGLQALGSARADPHLCDFRESHFPDEQVKLIKKMGDHLTHLGRLAGPQVGLGEHLS</sequence>
<dbReference type="InterPro" id="IPR012347">
    <property type="entry name" value="Ferritin-like"/>
</dbReference>
<comment type="subcellular location">
    <subcellularLocation>
        <location evidence="5">Autolysosome</location>
    </subcellularLocation>
</comment>